<sequence>MKKIALPPLKWSGNFRPPVLDISVDRTTRSALSVSLKEFQNAAQICHNCVQAYNRYMYRKLIERWLGNHILTSEWDTDSKKFSNLFKLFKSEIDNVAFNLPKEAYMGLTPAILNSLTKAVKLNTDN</sequence>
<evidence type="ECO:0000313" key="2">
    <source>
        <dbReference type="Proteomes" id="UP001171945"/>
    </source>
</evidence>
<reference evidence="1" key="1">
    <citation type="submission" date="2023-06" db="EMBL/GenBank/DDBJ databases">
        <title>Uncultivated large filamentous bacteria from sulfidic sediments reveal new species and different genomic features in energy metabolism and defense.</title>
        <authorList>
            <person name="Fonseca A."/>
        </authorList>
    </citation>
    <scope>NUCLEOTIDE SEQUENCE</scope>
    <source>
        <strain evidence="1">HSG4</strain>
    </source>
</reference>
<gene>
    <name evidence="1" type="ORF">QUF54_07830</name>
</gene>
<comment type="caution">
    <text evidence="1">The sequence shown here is derived from an EMBL/GenBank/DDBJ whole genome shotgun (WGS) entry which is preliminary data.</text>
</comment>
<accession>A0ABT7VUL4</accession>
<dbReference type="EMBL" id="JAUCGM010000530">
    <property type="protein sequence ID" value="MDM8563248.1"/>
    <property type="molecule type" value="Genomic_DNA"/>
</dbReference>
<protein>
    <submittedName>
        <fullName evidence="1">Uncharacterized protein</fullName>
    </submittedName>
</protein>
<proteinExistence type="predicted"/>
<evidence type="ECO:0000313" key="1">
    <source>
        <dbReference type="EMBL" id="MDM8563248.1"/>
    </source>
</evidence>
<keyword evidence="2" id="KW-1185">Reference proteome</keyword>
<organism evidence="1 2">
    <name type="scientific">Candidatus Marithioploca araucensis</name>
    <dbReference type="NCBI Taxonomy" id="70273"/>
    <lineage>
        <taxon>Bacteria</taxon>
        <taxon>Pseudomonadati</taxon>
        <taxon>Pseudomonadota</taxon>
        <taxon>Gammaproteobacteria</taxon>
        <taxon>Thiotrichales</taxon>
        <taxon>Thiotrichaceae</taxon>
        <taxon>Candidatus Marithioploca</taxon>
    </lineage>
</organism>
<dbReference type="Proteomes" id="UP001171945">
    <property type="component" value="Unassembled WGS sequence"/>
</dbReference>
<name>A0ABT7VUL4_9GAMM</name>